<organism evidence="1 2">
    <name type="scientific">Paenibacillus silvae</name>
    <dbReference type="NCBI Taxonomy" id="1325358"/>
    <lineage>
        <taxon>Bacteria</taxon>
        <taxon>Bacillati</taxon>
        <taxon>Bacillota</taxon>
        <taxon>Bacilli</taxon>
        <taxon>Bacillales</taxon>
        <taxon>Paenibacillaceae</taxon>
        <taxon>Paenibacillus</taxon>
    </lineage>
</organism>
<dbReference type="Gene3D" id="3.40.630.10">
    <property type="entry name" value="Zn peptidases"/>
    <property type="match status" value="2"/>
</dbReference>
<dbReference type="AlphaFoldDB" id="A0A2W6NLI2"/>
<accession>A0A2W6NLI2</accession>
<dbReference type="SUPFAM" id="SSF53187">
    <property type="entry name" value="Zn-dependent exopeptidases"/>
    <property type="match status" value="1"/>
</dbReference>
<proteinExistence type="predicted"/>
<comment type="caution">
    <text evidence="1">The sequence shown here is derived from an EMBL/GenBank/DDBJ whole genome shotgun (WGS) entry which is preliminary data.</text>
</comment>
<dbReference type="GO" id="GO:0008777">
    <property type="term" value="F:acetylornithine deacetylase activity"/>
    <property type="evidence" value="ECO:0007669"/>
    <property type="project" value="TreeGrafter"/>
</dbReference>
<dbReference type="GO" id="GO:0006526">
    <property type="term" value="P:L-arginine biosynthetic process"/>
    <property type="evidence" value="ECO:0007669"/>
    <property type="project" value="TreeGrafter"/>
</dbReference>
<evidence type="ECO:0008006" key="3">
    <source>
        <dbReference type="Google" id="ProtNLM"/>
    </source>
</evidence>
<protein>
    <recommendedName>
        <fullName evidence="3">Peptidase M20</fullName>
    </recommendedName>
</protein>
<reference evidence="1 2" key="1">
    <citation type="submission" date="2018-06" db="EMBL/GenBank/DDBJ databases">
        <title>Isolation of heavy metals resistant Paenibacillus silvae NC2 from Gold-Copper mine in ZiJin, China.</title>
        <authorList>
            <person name="Xu J."/>
            <person name="Mazhar H.S."/>
            <person name="Rensing C."/>
        </authorList>
    </citation>
    <scope>NUCLEOTIDE SEQUENCE [LARGE SCALE GENOMIC DNA]</scope>
    <source>
        <strain evidence="1 2">NC2</strain>
    </source>
</reference>
<dbReference type="PANTHER" id="PTHR43808:SF31">
    <property type="entry name" value="N-ACETYL-L-CITRULLINE DEACETYLASE"/>
    <property type="match status" value="1"/>
</dbReference>
<dbReference type="Pfam" id="PF01546">
    <property type="entry name" value="Peptidase_M20"/>
    <property type="match status" value="1"/>
</dbReference>
<name>A0A2W6NLI2_9BACL</name>
<dbReference type="Proteomes" id="UP000249204">
    <property type="component" value="Unassembled WGS sequence"/>
</dbReference>
<dbReference type="PANTHER" id="PTHR43808">
    <property type="entry name" value="ACETYLORNITHINE DEACETYLASE"/>
    <property type="match status" value="1"/>
</dbReference>
<dbReference type="InterPro" id="IPR050072">
    <property type="entry name" value="Peptidase_M20A"/>
</dbReference>
<sequence length="403" mass="45449">MGTKGSKGAFFFMITTASDPIHERILDLGSRLIRLHPTYTRPDSQKQAQLLIQKQLEHEGWTTYLDVFTVSQLVSRDFIRHPWEYNRFYKDGFEMTKHNLYAVADSGHPGPTLILNGHIDVDILNGNQETELPWNVSGNIVEGRMLGRGATDMLLGLSTLVYALSLIRERFNKGKLIFTSVIDEEIGGNGSIRACEWLNKNGYFPDGREPMEVVIAEPTNTTICTSSLGFLPFKIQICSKNIHMNAQEQNQLADLNALFNSLYSFKEEHEGLYMNVGTISGGSDPSLPIQDLILEGVMASDSRYTIQTLQNNLRQALSPYTVHYPNLMIEPMKNDGLKFGRGAEQHEFPSACDASVFHHFGYPTVIFGPGRLAQAHTEDEYIEISEVEHYAQQLKAYLIEFFT</sequence>
<evidence type="ECO:0000313" key="2">
    <source>
        <dbReference type="Proteomes" id="UP000249204"/>
    </source>
</evidence>
<dbReference type="InterPro" id="IPR002933">
    <property type="entry name" value="Peptidase_M20"/>
</dbReference>
<dbReference type="EMBL" id="QKWW01000017">
    <property type="protein sequence ID" value="PZT56621.1"/>
    <property type="molecule type" value="Genomic_DNA"/>
</dbReference>
<gene>
    <name evidence="1" type="ORF">DN757_06155</name>
</gene>
<evidence type="ECO:0000313" key="1">
    <source>
        <dbReference type="EMBL" id="PZT56621.1"/>
    </source>
</evidence>